<dbReference type="InterPro" id="IPR057670">
    <property type="entry name" value="SH3_retrovirus"/>
</dbReference>
<gene>
    <name evidence="5" type="ORF">M0R45_038160</name>
</gene>
<dbReference type="InterPro" id="IPR025724">
    <property type="entry name" value="GAG-pre-integrase_dom"/>
</dbReference>
<dbReference type="Pfam" id="PF25597">
    <property type="entry name" value="SH3_retrovirus"/>
    <property type="match status" value="1"/>
</dbReference>
<keyword evidence="6" id="KW-1185">Reference proteome</keyword>
<evidence type="ECO:0000259" key="4">
    <source>
        <dbReference type="Pfam" id="PF25597"/>
    </source>
</evidence>
<dbReference type="Pfam" id="PF07727">
    <property type="entry name" value="RVT_2"/>
    <property type="match status" value="1"/>
</dbReference>
<reference evidence="5 6" key="1">
    <citation type="journal article" date="2023" name="G3 (Bethesda)">
        <title>A chromosome-length genome assembly and annotation of blackberry (Rubus argutus, cv. 'Hillquist').</title>
        <authorList>
            <person name="Bruna T."/>
            <person name="Aryal R."/>
            <person name="Dudchenko O."/>
            <person name="Sargent D.J."/>
            <person name="Mead D."/>
            <person name="Buti M."/>
            <person name="Cavallini A."/>
            <person name="Hytonen T."/>
            <person name="Andres J."/>
            <person name="Pham M."/>
            <person name="Weisz D."/>
            <person name="Mascagni F."/>
            <person name="Usai G."/>
            <person name="Natali L."/>
            <person name="Bassil N."/>
            <person name="Fernandez G.E."/>
            <person name="Lomsadze A."/>
            <person name="Armour M."/>
            <person name="Olukolu B."/>
            <person name="Poorten T."/>
            <person name="Britton C."/>
            <person name="Davik J."/>
            <person name="Ashrafi H."/>
            <person name="Aiden E.L."/>
            <person name="Borodovsky M."/>
            <person name="Worthington M."/>
        </authorList>
    </citation>
    <scope>NUCLEOTIDE SEQUENCE [LARGE SCALE GENOMIC DNA]</scope>
    <source>
        <strain evidence="5">PI 553951</strain>
    </source>
</reference>
<evidence type="ECO:0000259" key="3">
    <source>
        <dbReference type="Pfam" id="PF13976"/>
    </source>
</evidence>
<name>A0AAW1W5P9_RUBAR</name>
<evidence type="ECO:0000313" key="5">
    <source>
        <dbReference type="EMBL" id="KAK9914377.1"/>
    </source>
</evidence>
<dbReference type="InterPro" id="IPR013103">
    <property type="entry name" value="RVT_2"/>
</dbReference>
<feature type="domain" description="Retroviral polymerase SH3-like" evidence="4">
    <location>
        <begin position="92"/>
        <end position="150"/>
    </location>
</feature>
<dbReference type="Proteomes" id="UP001457282">
    <property type="component" value="Unassembled WGS sequence"/>
</dbReference>
<sequence length="372" mass="42275">MVVMESGSLPKGSLVVARGKRCCTLYKTYGKICKSELNAVENASPSLWHRRLGHMSEKGLQVLAKKSLIPFVKEKVWTGKSASYSHLKVFGCKAFALVPKEQRSKLDDKATPCIFLGYGDEEFGYRLWDPKANKFIRSRDVVFHEDQTIADLDKKIQPTDAATKNPTYKSVIDEQEPDNEPDVAEPEAAELIPEPESEDDVDQEEPNQEEPNQGEQAGECAVPQVQRRSNRARRPPIKYPSSEYILMTSDGDDPYAKYILMTSDGEPEKFEEAITHKDSDKWMMAMQSEMESLLKNGTYELVKLPKGRKALKNKWVFKLKKDENQQLTKFKARLVVKGFEQKEGVDFDEIFSPVVKMTSIREFLGHGSKHES</sequence>
<feature type="compositionally biased region" description="Low complexity" evidence="1">
    <location>
        <begin position="209"/>
        <end position="219"/>
    </location>
</feature>
<organism evidence="5 6">
    <name type="scientific">Rubus argutus</name>
    <name type="common">Southern blackberry</name>
    <dbReference type="NCBI Taxonomy" id="59490"/>
    <lineage>
        <taxon>Eukaryota</taxon>
        <taxon>Viridiplantae</taxon>
        <taxon>Streptophyta</taxon>
        <taxon>Embryophyta</taxon>
        <taxon>Tracheophyta</taxon>
        <taxon>Spermatophyta</taxon>
        <taxon>Magnoliopsida</taxon>
        <taxon>eudicotyledons</taxon>
        <taxon>Gunneridae</taxon>
        <taxon>Pentapetalae</taxon>
        <taxon>rosids</taxon>
        <taxon>fabids</taxon>
        <taxon>Rosales</taxon>
        <taxon>Rosaceae</taxon>
        <taxon>Rosoideae</taxon>
        <taxon>Rosoideae incertae sedis</taxon>
        <taxon>Rubus</taxon>
    </lineage>
</organism>
<dbReference type="EMBL" id="JBEDUW010000007">
    <property type="protein sequence ID" value="KAK9914377.1"/>
    <property type="molecule type" value="Genomic_DNA"/>
</dbReference>
<feature type="compositionally biased region" description="Acidic residues" evidence="1">
    <location>
        <begin position="173"/>
        <end position="208"/>
    </location>
</feature>
<feature type="region of interest" description="Disordered" evidence="1">
    <location>
        <begin position="154"/>
        <end position="236"/>
    </location>
</feature>
<proteinExistence type="predicted"/>
<dbReference type="AlphaFoldDB" id="A0AAW1W5P9"/>
<evidence type="ECO:0000313" key="6">
    <source>
        <dbReference type="Proteomes" id="UP001457282"/>
    </source>
</evidence>
<evidence type="ECO:0000259" key="2">
    <source>
        <dbReference type="Pfam" id="PF07727"/>
    </source>
</evidence>
<comment type="caution">
    <text evidence="5">The sequence shown here is derived from an EMBL/GenBank/DDBJ whole genome shotgun (WGS) entry which is preliminary data.</text>
</comment>
<accession>A0AAW1W5P9</accession>
<evidence type="ECO:0000256" key="1">
    <source>
        <dbReference type="SAM" id="MobiDB-lite"/>
    </source>
</evidence>
<dbReference type="Pfam" id="PF13976">
    <property type="entry name" value="gag_pre-integrs"/>
    <property type="match status" value="1"/>
</dbReference>
<feature type="domain" description="GAG-pre-integrase" evidence="3">
    <location>
        <begin position="25"/>
        <end position="74"/>
    </location>
</feature>
<feature type="domain" description="Reverse transcriptase Ty1/copia-type" evidence="2">
    <location>
        <begin position="296"/>
        <end position="364"/>
    </location>
</feature>
<protein>
    <submittedName>
        <fullName evidence="5">Uncharacterized protein</fullName>
    </submittedName>
</protein>